<dbReference type="AlphaFoldDB" id="A0A368GR87"/>
<dbReference type="Pfam" id="PF00188">
    <property type="entry name" value="CAP"/>
    <property type="match status" value="1"/>
</dbReference>
<evidence type="ECO:0000313" key="2">
    <source>
        <dbReference type="EMBL" id="RCN46881.1"/>
    </source>
</evidence>
<dbReference type="InterPro" id="IPR035940">
    <property type="entry name" value="CAP_sf"/>
</dbReference>
<comment type="caution">
    <text evidence="2">The sequence shown here is derived from an EMBL/GenBank/DDBJ whole genome shotgun (WGS) entry which is preliminary data.</text>
</comment>
<dbReference type="EMBL" id="JOJR01000071">
    <property type="protein sequence ID" value="RCN46881.1"/>
    <property type="molecule type" value="Genomic_DNA"/>
</dbReference>
<name>A0A368GR87_ANCCA</name>
<evidence type="ECO:0000259" key="1">
    <source>
        <dbReference type="Pfam" id="PF00188"/>
    </source>
</evidence>
<accession>A0A368GR87</accession>
<dbReference type="Gene3D" id="3.40.33.10">
    <property type="entry name" value="CAP"/>
    <property type="match status" value="1"/>
</dbReference>
<sequence length="73" mass="8019">MPNFNITHFAKMVWDTNTQIGYAAYKCNKKYHVVCRYGPKVGKYGDTICMMGPTCNQCGGVNGGKCIDGAFCP</sequence>
<organism evidence="2 3">
    <name type="scientific">Ancylostoma caninum</name>
    <name type="common">Dog hookworm</name>
    <dbReference type="NCBI Taxonomy" id="29170"/>
    <lineage>
        <taxon>Eukaryota</taxon>
        <taxon>Metazoa</taxon>
        <taxon>Ecdysozoa</taxon>
        <taxon>Nematoda</taxon>
        <taxon>Chromadorea</taxon>
        <taxon>Rhabditida</taxon>
        <taxon>Rhabditina</taxon>
        <taxon>Rhabditomorpha</taxon>
        <taxon>Strongyloidea</taxon>
        <taxon>Ancylostomatidae</taxon>
        <taxon>Ancylostomatinae</taxon>
        <taxon>Ancylostoma</taxon>
    </lineage>
</organism>
<gene>
    <name evidence="2" type="ORF">ANCCAN_07060</name>
</gene>
<dbReference type="SUPFAM" id="SSF55797">
    <property type="entry name" value="PR-1-like"/>
    <property type="match status" value="1"/>
</dbReference>
<reference evidence="2 3" key="1">
    <citation type="submission" date="2014-10" db="EMBL/GenBank/DDBJ databases">
        <title>Draft genome of the hookworm Ancylostoma caninum.</title>
        <authorList>
            <person name="Mitreva M."/>
        </authorList>
    </citation>
    <scope>NUCLEOTIDE SEQUENCE [LARGE SCALE GENOMIC DNA]</scope>
    <source>
        <strain evidence="2 3">Baltimore</strain>
    </source>
</reference>
<proteinExistence type="predicted"/>
<dbReference type="Proteomes" id="UP000252519">
    <property type="component" value="Unassembled WGS sequence"/>
</dbReference>
<protein>
    <recommendedName>
        <fullName evidence="1">SCP domain-containing protein</fullName>
    </recommendedName>
</protein>
<feature type="domain" description="SCP" evidence="1">
    <location>
        <begin position="4"/>
        <end position="37"/>
    </location>
</feature>
<keyword evidence="3" id="KW-1185">Reference proteome</keyword>
<dbReference type="InterPro" id="IPR014044">
    <property type="entry name" value="CAP_dom"/>
</dbReference>
<evidence type="ECO:0000313" key="3">
    <source>
        <dbReference type="Proteomes" id="UP000252519"/>
    </source>
</evidence>